<gene>
    <name evidence="1" type="ORF">M513_09321</name>
</gene>
<dbReference type="PANTHER" id="PTHR47331">
    <property type="entry name" value="PHD-TYPE DOMAIN-CONTAINING PROTEIN"/>
    <property type="match status" value="1"/>
</dbReference>
<protein>
    <recommendedName>
        <fullName evidence="3">Peptidase A2 domain-containing protein</fullName>
    </recommendedName>
</protein>
<reference evidence="1 2" key="1">
    <citation type="journal article" date="2014" name="Nat. Genet.">
        <title>Genome and transcriptome of the porcine whipworm Trichuris suis.</title>
        <authorList>
            <person name="Jex A.R."/>
            <person name="Nejsum P."/>
            <person name="Schwarz E.M."/>
            <person name="Hu L."/>
            <person name="Young N.D."/>
            <person name="Hall R.S."/>
            <person name="Korhonen P.K."/>
            <person name="Liao S."/>
            <person name="Thamsborg S."/>
            <person name="Xia J."/>
            <person name="Xu P."/>
            <person name="Wang S."/>
            <person name="Scheerlinck J.P."/>
            <person name="Hofmann A."/>
            <person name="Sternberg P.W."/>
            <person name="Wang J."/>
            <person name="Gasser R.B."/>
        </authorList>
    </citation>
    <scope>NUCLEOTIDE SEQUENCE [LARGE SCALE GENOMIC DNA]</scope>
    <source>
        <strain evidence="1">DCEP-RM93M</strain>
    </source>
</reference>
<organism evidence="1 2">
    <name type="scientific">Trichuris suis</name>
    <name type="common">pig whipworm</name>
    <dbReference type="NCBI Taxonomy" id="68888"/>
    <lineage>
        <taxon>Eukaryota</taxon>
        <taxon>Metazoa</taxon>
        <taxon>Ecdysozoa</taxon>
        <taxon>Nematoda</taxon>
        <taxon>Enoplea</taxon>
        <taxon>Dorylaimia</taxon>
        <taxon>Trichinellida</taxon>
        <taxon>Trichuridae</taxon>
        <taxon>Trichuris</taxon>
    </lineage>
</organism>
<evidence type="ECO:0008006" key="3">
    <source>
        <dbReference type="Google" id="ProtNLM"/>
    </source>
</evidence>
<keyword evidence="2" id="KW-1185">Reference proteome</keyword>
<dbReference type="AlphaFoldDB" id="A0A085LY08"/>
<evidence type="ECO:0000313" key="2">
    <source>
        <dbReference type="Proteomes" id="UP000030764"/>
    </source>
</evidence>
<proteinExistence type="predicted"/>
<sequence>MSRQVNLLDLDEWLSELVLTKRSAAVFEVSDDKADQRLVRSKAYGKSRVNTADMWHGIVRNENLRHRWVHTWAQVTPVSAQSSHVGQPEKAAKVTHVGATSRVPSSTVLLSVVPVCVHGSTSSSLTYALLDPGSEATLITEEMDNKLGLTRKKSTVRLATFYVSVPITTSAMVSFQVSGTDGMYTTHVKNVITVPGLNLSQRTMD</sequence>
<dbReference type="Proteomes" id="UP000030764">
    <property type="component" value="Unassembled WGS sequence"/>
</dbReference>
<dbReference type="PANTHER" id="PTHR47331:SF1">
    <property type="entry name" value="GAG-LIKE PROTEIN"/>
    <property type="match status" value="1"/>
</dbReference>
<accession>A0A085LY08</accession>
<evidence type="ECO:0000313" key="1">
    <source>
        <dbReference type="EMBL" id="KFD49854.1"/>
    </source>
</evidence>
<dbReference type="EMBL" id="KL363263">
    <property type="protein sequence ID" value="KFD49854.1"/>
    <property type="molecule type" value="Genomic_DNA"/>
</dbReference>
<name>A0A085LY08_9BILA</name>